<protein>
    <submittedName>
        <fullName evidence="2">Uncharacterized protein</fullName>
    </submittedName>
</protein>
<organism evidence="2 3">
    <name type="scientific">Rhizophagus irregularis</name>
    <dbReference type="NCBI Taxonomy" id="588596"/>
    <lineage>
        <taxon>Eukaryota</taxon>
        <taxon>Fungi</taxon>
        <taxon>Fungi incertae sedis</taxon>
        <taxon>Mucoromycota</taxon>
        <taxon>Glomeromycotina</taxon>
        <taxon>Glomeromycetes</taxon>
        <taxon>Glomerales</taxon>
        <taxon>Glomeraceae</taxon>
        <taxon>Rhizophagus</taxon>
    </lineage>
</organism>
<feature type="region of interest" description="Disordered" evidence="1">
    <location>
        <begin position="83"/>
        <end position="115"/>
    </location>
</feature>
<dbReference type="Proteomes" id="UP000684084">
    <property type="component" value="Unassembled WGS sequence"/>
</dbReference>
<sequence length="115" mass="13370">MWEISSGYSPFIDYEHDDYELAMNIINALYTSKVYDIRIPDNIDDFNEQKINKISKISSIFKASNKSLSKVFETLNISSKNDIQNDHEKGTIQQMKEPVNDDDEIYNNSNLHSKD</sequence>
<accession>A0A915YWT9</accession>
<gene>
    <name evidence="2" type="ORF">CHRIB12_LOCUS4769</name>
</gene>
<feature type="compositionally biased region" description="Polar residues" evidence="1">
    <location>
        <begin position="106"/>
        <end position="115"/>
    </location>
</feature>
<evidence type="ECO:0000256" key="1">
    <source>
        <dbReference type="SAM" id="MobiDB-lite"/>
    </source>
</evidence>
<comment type="caution">
    <text evidence="2">The sequence shown here is derived from an EMBL/GenBank/DDBJ whole genome shotgun (WGS) entry which is preliminary data.</text>
</comment>
<dbReference type="OrthoDB" id="2388386at2759"/>
<name>A0A915YWT9_9GLOM</name>
<evidence type="ECO:0000313" key="3">
    <source>
        <dbReference type="Proteomes" id="UP000684084"/>
    </source>
</evidence>
<proteinExistence type="predicted"/>
<evidence type="ECO:0000313" key="2">
    <source>
        <dbReference type="EMBL" id="CAB5349622.1"/>
    </source>
</evidence>
<dbReference type="AlphaFoldDB" id="A0A915YWT9"/>
<reference evidence="2" key="1">
    <citation type="submission" date="2020-05" db="EMBL/GenBank/DDBJ databases">
        <authorList>
            <person name="Rincon C."/>
            <person name="Sanders R I."/>
            <person name="Robbins C."/>
            <person name="Chaturvedi A."/>
        </authorList>
    </citation>
    <scope>NUCLEOTIDE SEQUENCE</scope>
    <source>
        <strain evidence="2">CHB12</strain>
    </source>
</reference>
<dbReference type="EMBL" id="CAGKOT010000007">
    <property type="protein sequence ID" value="CAB5349622.1"/>
    <property type="molecule type" value="Genomic_DNA"/>
</dbReference>